<comment type="caution">
    <text evidence="1">The sequence shown here is derived from an EMBL/GenBank/DDBJ whole genome shotgun (WGS) entry which is preliminary data.</text>
</comment>
<name>A0ABU4P1T8_9ACTN</name>
<protein>
    <recommendedName>
        <fullName evidence="3">Transposase</fullName>
    </recommendedName>
</protein>
<proteinExistence type="predicted"/>
<dbReference type="EMBL" id="JARAYU010000044">
    <property type="protein sequence ID" value="MDX3707210.1"/>
    <property type="molecule type" value="Genomic_DNA"/>
</dbReference>
<organism evidence="1 2">
    <name type="scientific">Streptomyces europaeiscabiei</name>
    <dbReference type="NCBI Taxonomy" id="146819"/>
    <lineage>
        <taxon>Bacteria</taxon>
        <taxon>Bacillati</taxon>
        <taxon>Actinomycetota</taxon>
        <taxon>Actinomycetes</taxon>
        <taxon>Kitasatosporales</taxon>
        <taxon>Streptomycetaceae</taxon>
        <taxon>Streptomyces</taxon>
    </lineage>
</organism>
<sequence length="91" mass="9741">MTDCFRSTLPVWINAVDITQLPGLTGFAPHLLRGLDAVTAVLTLHWSSGGTEGAVSGSKKDQSAALWMCRIRTTPQMILFQCPSAAAPQDL</sequence>
<dbReference type="RefSeq" id="WP_319063936.1">
    <property type="nucleotide sequence ID" value="NZ_JARAUT010000003.1"/>
</dbReference>
<evidence type="ECO:0008006" key="3">
    <source>
        <dbReference type="Google" id="ProtNLM"/>
    </source>
</evidence>
<gene>
    <name evidence="1" type="ORF">PV662_47605</name>
</gene>
<reference evidence="1 2" key="1">
    <citation type="journal article" date="2023" name="Microb. Genom.">
        <title>Mesoterricola silvestris gen. nov., sp. nov., Mesoterricola sediminis sp. nov., Geothrix oryzae sp. nov., Geothrix edaphica sp. nov., Geothrix rubra sp. nov., and Geothrix limicola sp. nov., six novel members of Acidobacteriota isolated from soils.</title>
        <authorList>
            <person name="Weisberg A.J."/>
            <person name="Pearce E."/>
            <person name="Kramer C.G."/>
            <person name="Chang J.H."/>
            <person name="Clarke C.R."/>
        </authorList>
    </citation>
    <scope>NUCLEOTIDE SEQUENCE [LARGE SCALE GENOMIC DNA]</scope>
    <source>
        <strain evidence="1 2">ID09-01A</strain>
    </source>
</reference>
<evidence type="ECO:0000313" key="2">
    <source>
        <dbReference type="Proteomes" id="UP001271274"/>
    </source>
</evidence>
<dbReference type="Proteomes" id="UP001271274">
    <property type="component" value="Unassembled WGS sequence"/>
</dbReference>
<keyword evidence="2" id="KW-1185">Reference proteome</keyword>
<accession>A0ABU4P1T8</accession>
<evidence type="ECO:0000313" key="1">
    <source>
        <dbReference type="EMBL" id="MDX3707210.1"/>
    </source>
</evidence>